<evidence type="ECO:0000256" key="1">
    <source>
        <dbReference type="SAM" id="SignalP"/>
    </source>
</evidence>
<name>D3F1M8_CONWI</name>
<protein>
    <recommendedName>
        <fullName evidence="4">Secreted protein</fullName>
    </recommendedName>
</protein>
<feature type="signal peptide" evidence="1">
    <location>
        <begin position="1"/>
        <end position="32"/>
    </location>
</feature>
<keyword evidence="1" id="KW-0732">Signal</keyword>
<dbReference type="KEGG" id="cwo:Cwoe_5655"/>
<gene>
    <name evidence="2" type="ordered locus">Cwoe_5655</name>
</gene>
<evidence type="ECO:0008006" key="4">
    <source>
        <dbReference type="Google" id="ProtNLM"/>
    </source>
</evidence>
<reference evidence="3" key="2">
    <citation type="submission" date="2010-01" db="EMBL/GenBank/DDBJ databases">
        <title>The complete genome of Conexibacter woesei DSM 14684.</title>
        <authorList>
            <consortium name="US DOE Joint Genome Institute (JGI-PGF)"/>
            <person name="Lucas S."/>
            <person name="Copeland A."/>
            <person name="Lapidus A."/>
            <person name="Glavina del Rio T."/>
            <person name="Dalin E."/>
            <person name="Tice H."/>
            <person name="Bruce D."/>
            <person name="Goodwin L."/>
            <person name="Pitluck S."/>
            <person name="Kyrpides N."/>
            <person name="Mavromatis K."/>
            <person name="Ivanova N."/>
            <person name="Mikhailova N."/>
            <person name="Chertkov O."/>
            <person name="Brettin T."/>
            <person name="Detter J.C."/>
            <person name="Han C."/>
            <person name="Larimer F."/>
            <person name="Land M."/>
            <person name="Hauser L."/>
            <person name="Markowitz V."/>
            <person name="Cheng J.-F."/>
            <person name="Hugenholtz P."/>
            <person name="Woyke T."/>
            <person name="Wu D."/>
            <person name="Pukall R."/>
            <person name="Steenblock K."/>
            <person name="Schneider S."/>
            <person name="Klenk H.-P."/>
            <person name="Eisen J.A."/>
        </authorList>
    </citation>
    <scope>NUCLEOTIDE SEQUENCE [LARGE SCALE GENOMIC DNA]</scope>
    <source>
        <strain evidence="3">DSM 14684 / CIP 108061 / JCM 11494 / NBRC 100937 / ID131577</strain>
    </source>
</reference>
<dbReference type="HOGENOM" id="CLU_2218592_0_0_11"/>
<evidence type="ECO:0000313" key="3">
    <source>
        <dbReference type="Proteomes" id="UP000008229"/>
    </source>
</evidence>
<dbReference type="EMBL" id="CP001854">
    <property type="protein sequence ID" value="ADB54059.1"/>
    <property type="molecule type" value="Genomic_DNA"/>
</dbReference>
<dbReference type="RefSeq" id="WP_012937110.1">
    <property type="nucleotide sequence ID" value="NC_013739.1"/>
</dbReference>
<dbReference type="STRING" id="469383.Cwoe_5655"/>
<feature type="chain" id="PRO_5003043930" description="Secreted protein" evidence="1">
    <location>
        <begin position="33"/>
        <end position="106"/>
    </location>
</feature>
<reference evidence="2 3" key="1">
    <citation type="journal article" date="2010" name="Stand. Genomic Sci.">
        <title>Complete genome sequence of Conexibacter woesei type strain (ID131577).</title>
        <authorList>
            <person name="Pukall R."/>
            <person name="Lapidus A."/>
            <person name="Glavina Del Rio T."/>
            <person name="Copeland A."/>
            <person name="Tice H."/>
            <person name="Cheng J.-F."/>
            <person name="Lucas S."/>
            <person name="Chen F."/>
            <person name="Nolan M."/>
            <person name="Bruce D."/>
            <person name="Goodwin L."/>
            <person name="Pitluck S."/>
            <person name="Mavromatis K."/>
            <person name="Ivanova N."/>
            <person name="Ovchinnikova G."/>
            <person name="Pati A."/>
            <person name="Chen A."/>
            <person name="Palaniappan K."/>
            <person name="Land M."/>
            <person name="Hauser L."/>
            <person name="Chang Y.-J."/>
            <person name="Jeffries C.D."/>
            <person name="Chain P."/>
            <person name="Meincke L."/>
            <person name="Sims D."/>
            <person name="Brettin T."/>
            <person name="Detter J.C."/>
            <person name="Rohde M."/>
            <person name="Goeker M."/>
            <person name="Bristow J."/>
            <person name="Eisen J.A."/>
            <person name="Markowitz V."/>
            <person name="Kyrpides N.C."/>
            <person name="Klenk H.-P."/>
            <person name="Hugenholtz P."/>
        </authorList>
    </citation>
    <scope>NUCLEOTIDE SEQUENCE [LARGE SCALE GENOMIC DNA]</scope>
    <source>
        <strain evidence="3">DSM 14684 / CIP 108061 / JCM 11494 / NBRC 100937 / ID131577</strain>
    </source>
</reference>
<dbReference type="AlphaFoldDB" id="D3F1M8"/>
<sequence precursor="true">MRTTSNSRRLTLVALLAAAGIGAATVPTASVAQPIGGTAPKKDCNLLGTRIGHGQRGRRDGVQYECNDGVACQVEGGRTTTRCSHASRVKVGLRGVRAPVVGLARG</sequence>
<keyword evidence="3" id="KW-1185">Reference proteome</keyword>
<evidence type="ECO:0000313" key="2">
    <source>
        <dbReference type="EMBL" id="ADB54059.1"/>
    </source>
</evidence>
<proteinExistence type="predicted"/>
<dbReference type="Proteomes" id="UP000008229">
    <property type="component" value="Chromosome"/>
</dbReference>
<organism evidence="2 3">
    <name type="scientific">Conexibacter woesei (strain DSM 14684 / CCUG 47730 / CIP 108061 / JCM 11494 / NBRC 100937 / ID131577)</name>
    <dbReference type="NCBI Taxonomy" id="469383"/>
    <lineage>
        <taxon>Bacteria</taxon>
        <taxon>Bacillati</taxon>
        <taxon>Actinomycetota</taxon>
        <taxon>Thermoleophilia</taxon>
        <taxon>Solirubrobacterales</taxon>
        <taxon>Conexibacteraceae</taxon>
        <taxon>Conexibacter</taxon>
    </lineage>
</organism>
<accession>D3F1M8</accession>